<protein>
    <submittedName>
        <fullName evidence="1">Uncharacterized protein</fullName>
    </submittedName>
</protein>
<keyword evidence="2" id="KW-1185">Reference proteome</keyword>
<comment type="caution">
    <text evidence="1">The sequence shown here is derived from an EMBL/GenBank/DDBJ whole genome shotgun (WGS) entry which is preliminary data.</text>
</comment>
<evidence type="ECO:0000313" key="1">
    <source>
        <dbReference type="EMBL" id="EIM77104.1"/>
    </source>
</evidence>
<evidence type="ECO:0000313" key="2">
    <source>
        <dbReference type="Proteomes" id="UP000005551"/>
    </source>
</evidence>
<reference evidence="1 2" key="1">
    <citation type="submission" date="2012-05" db="EMBL/GenBank/DDBJ databases">
        <title>Genome sequence of Nitritalea halalkaliphila LW7.</title>
        <authorList>
            <person name="Jangir P.K."/>
            <person name="Singh A."/>
            <person name="Shivaji S."/>
            <person name="Sharma R."/>
        </authorList>
    </citation>
    <scope>NUCLEOTIDE SEQUENCE [LARGE SCALE GENOMIC DNA]</scope>
    <source>
        <strain evidence="1 2">LW7</strain>
    </source>
</reference>
<dbReference type="Proteomes" id="UP000005551">
    <property type="component" value="Unassembled WGS sequence"/>
</dbReference>
<name>I5C5K2_9BACT</name>
<dbReference type="EMBL" id="AJYA01000016">
    <property type="protein sequence ID" value="EIM77104.1"/>
    <property type="molecule type" value="Genomic_DNA"/>
</dbReference>
<gene>
    <name evidence="1" type="ORF">A3SI_07374</name>
</gene>
<organism evidence="1 2">
    <name type="scientific">Nitritalea halalkaliphila LW7</name>
    <dbReference type="NCBI Taxonomy" id="1189621"/>
    <lineage>
        <taxon>Bacteria</taxon>
        <taxon>Pseudomonadati</taxon>
        <taxon>Bacteroidota</taxon>
        <taxon>Cytophagia</taxon>
        <taxon>Cytophagales</taxon>
        <taxon>Cyclobacteriaceae</taxon>
        <taxon>Nitritalea</taxon>
    </lineage>
</organism>
<proteinExistence type="predicted"/>
<sequence length="115" mass="12707">MIGQLASTGMISTIDNFVFGVVTSGGTYLLGITDLNALLAYYAANQDNLAIIEVVYKNYVDSGYSYFQNELGLLTFLQTVNMGLTLYKGDVNGFNSWNRIGTNRNRTQIINLNCK</sequence>
<dbReference type="RefSeq" id="WP_009054339.1">
    <property type="nucleotide sequence ID" value="NZ_AJYA01000016.1"/>
</dbReference>
<dbReference type="AlphaFoldDB" id="I5C5K2"/>
<accession>I5C5K2</accession>